<organism evidence="4 5">
    <name type="scientific">Metarhizobium album</name>
    <dbReference type="NCBI Taxonomy" id="2182425"/>
    <lineage>
        <taxon>Bacteria</taxon>
        <taxon>Pseudomonadati</taxon>
        <taxon>Pseudomonadota</taxon>
        <taxon>Alphaproteobacteria</taxon>
        <taxon>Hyphomicrobiales</taxon>
        <taxon>Rhizobiaceae</taxon>
        <taxon>Metarhizobium</taxon>
    </lineage>
</organism>
<dbReference type="Proteomes" id="UP000245252">
    <property type="component" value="Unassembled WGS sequence"/>
</dbReference>
<proteinExistence type="predicted"/>
<comment type="caution">
    <text evidence="4">The sequence shown here is derived from an EMBL/GenBank/DDBJ whole genome shotgun (WGS) entry which is preliminary data.</text>
</comment>
<dbReference type="Gene3D" id="3.40.630.30">
    <property type="match status" value="1"/>
</dbReference>
<reference evidence="4 5" key="1">
    <citation type="submission" date="2018-05" db="EMBL/GenBank/DDBJ databases">
        <title>The draft genome of strain NS-104.</title>
        <authorList>
            <person name="Hang P."/>
            <person name="Jiang J."/>
        </authorList>
    </citation>
    <scope>NUCLEOTIDE SEQUENCE [LARGE SCALE GENOMIC DNA]</scope>
    <source>
        <strain evidence="4 5">NS-104</strain>
    </source>
</reference>
<dbReference type="EMBL" id="QFBC01000020">
    <property type="protein sequence ID" value="PWE52819.1"/>
    <property type="molecule type" value="Genomic_DNA"/>
</dbReference>
<dbReference type="AlphaFoldDB" id="A0A2U2DHP2"/>
<dbReference type="RefSeq" id="WP_109461719.1">
    <property type="nucleotide sequence ID" value="NZ_QFBC01000020.1"/>
</dbReference>
<evidence type="ECO:0000256" key="1">
    <source>
        <dbReference type="ARBA" id="ARBA00022679"/>
    </source>
</evidence>
<dbReference type="InterPro" id="IPR016181">
    <property type="entry name" value="Acyl_CoA_acyltransferase"/>
</dbReference>
<dbReference type="SUPFAM" id="SSF55729">
    <property type="entry name" value="Acyl-CoA N-acyltransferases (Nat)"/>
    <property type="match status" value="1"/>
</dbReference>
<keyword evidence="5" id="KW-1185">Reference proteome</keyword>
<accession>A0A2U2DHP2</accession>
<dbReference type="InterPro" id="IPR050832">
    <property type="entry name" value="Bact_Acetyltransf"/>
</dbReference>
<name>A0A2U2DHP2_9HYPH</name>
<feature type="domain" description="N-acetyltransferase" evidence="3">
    <location>
        <begin position="2"/>
        <end position="158"/>
    </location>
</feature>
<evidence type="ECO:0000259" key="3">
    <source>
        <dbReference type="PROSITE" id="PS51186"/>
    </source>
</evidence>
<evidence type="ECO:0000313" key="5">
    <source>
        <dbReference type="Proteomes" id="UP000245252"/>
    </source>
</evidence>
<dbReference type="OrthoDB" id="9811979at2"/>
<dbReference type="Pfam" id="PF00583">
    <property type="entry name" value="Acetyltransf_1"/>
    <property type="match status" value="1"/>
</dbReference>
<dbReference type="PROSITE" id="PS51186">
    <property type="entry name" value="GNAT"/>
    <property type="match status" value="1"/>
</dbReference>
<dbReference type="CDD" id="cd04301">
    <property type="entry name" value="NAT_SF"/>
    <property type="match status" value="1"/>
</dbReference>
<dbReference type="GO" id="GO:0016747">
    <property type="term" value="F:acyltransferase activity, transferring groups other than amino-acyl groups"/>
    <property type="evidence" value="ECO:0007669"/>
    <property type="project" value="InterPro"/>
</dbReference>
<gene>
    <name evidence="4" type="ORF">DEM27_28895</name>
</gene>
<dbReference type="InterPro" id="IPR000182">
    <property type="entry name" value="GNAT_dom"/>
</dbReference>
<evidence type="ECO:0000313" key="4">
    <source>
        <dbReference type="EMBL" id="PWE52819.1"/>
    </source>
</evidence>
<keyword evidence="1 4" id="KW-0808">Transferase</keyword>
<keyword evidence="2" id="KW-0012">Acyltransferase</keyword>
<evidence type="ECO:0000256" key="2">
    <source>
        <dbReference type="ARBA" id="ARBA00023315"/>
    </source>
</evidence>
<protein>
    <submittedName>
        <fullName evidence="4">GNAT family N-acetyltransferase</fullName>
    </submittedName>
</protein>
<sequence length="169" mass="19026">MINIRHAHDDEASLLAEIGIRAWGRAMLSVGDIEAMEKGAESAFTNFTRGSWRTITVVERHGVPVGWAAREMLDENITDFWIDPSQEGQGLGKALLDVVEEEIRSRGFDKACLQTHARNEQAVRFFTARGYSVQWLSFVYSPKLDRDVETVGLVKYFAVEEPDTYGPGF</sequence>
<dbReference type="PANTHER" id="PTHR43877">
    <property type="entry name" value="AMINOALKYLPHOSPHONATE N-ACETYLTRANSFERASE-RELATED-RELATED"/>
    <property type="match status" value="1"/>
</dbReference>